<reference evidence="2" key="1">
    <citation type="submission" date="2020-10" db="EMBL/GenBank/DDBJ databases">
        <authorList>
            <person name="Gilroy R."/>
        </authorList>
    </citation>
    <scope>NUCLEOTIDE SEQUENCE</scope>
    <source>
        <strain evidence="2">D5-748</strain>
    </source>
</reference>
<keyword evidence="1" id="KW-0812">Transmembrane</keyword>
<evidence type="ECO:0000313" key="3">
    <source>
        <dbReference type="Proteomes" id="UP000823619"/>
    </source>
</evidence>
<dbReference type="GO" id="GO:0005886">
    <property type="term" value="C:plasma membrane"/>
    <property type="evidence" value="ECO:0007669"/>
    <property type="project" value="TreeGrafter"/>
</dbReference>
<evidence type="ECO:0008006" key="4">
    <source>
        <dbReference type="Google" id="ProtNLM"/>
    </source>
</evidence>
<evidence type="ECO:0000256" key="1">
    <source>
        <dbReference type="SAM" id="Phobius"/>
    </source>
</evidence>
<keyword evidence="1" id="KW-0472">Membrane</keyword>
<reference evidence="2" key="2">
    <citation type="journal article" date="2021" name="PeerJ">
        <title>Extensive microbial diversity within the chicken gut microbiome revealed by metagenomics and culture.</title>
        <authorList>
            <person name="Gilroy R."/>
            <person name="Ravi A."/>
            <person name="Getino M."/>
            <person name="Pursley I."/>
            <person name="Horton D.L."/>
            <person name="Alikhan N.F."/>
            <person name="Baker D."/>
            <person name="Gharbi K."/>
            <person name="Hall N."/>
            <person name="Watson M."/>
            <person name="Adriaenssens E.M."/>
            <person name="Foster-Nyarko E."/>
            <person name="Jarju S."/>
            <person name="Secka A."/>
            <person name="Antonio M."/>
            <person name="Oren A."/>
            <person name="Chaudhuri R.R."/>
            <person name="La Ragione R."/>
            <person name="Hildebrand F."/>
            <person name="Pallen M.J."/>
        </authorList>
    </citation>
    <scope>NUCLEOTIDE SEQUENCE</scope>
    <source>
        <strain evidence="2">D5-748</strain>
    </source>
</reference>
<evidence type="ECO:0000313" key="2">
    <source>
        <dbReference type="EMBL" id="MBO8444300.1"/>
    </source>
</evidence>
<proteinExistence type="predicted"/>
<sequence>MSGKKRKTRTIWKVLLWIAGIWAILLIVIQIALSPAVLTRLANKYANKYIDGDVSFGEVKMSVFKSFPYLNVGFSDVSVTYPSDRFNFPDENFYSRQGKGETADTLASFKNLYASIDVAALAFGTVKVPGIMLNSPRIFAKSYPDGRANWEIFKTSSDSTDTGTAAEDTAESQMPKIVLGRIMLRNNPHIVYSSPEDTVFAMLNLKKLRFNGRLATGRNGRNRVGFEIDSMFVAGRLPSDTLALKLDRFSVREHRRHIDLDASATTWLAMNSYGRMKVPVDISSEISFPKDSVFAIEVKDLKATVAAIPLEADAYVRYGDRLYVKGTAAINGCKVNDVINYFGKNLWKPAGDISTDAEISMSAAFDGFYDSSTGEIPDITAHIEIPDSWIGNKKVDIRHEIALDTDISGKSDGKLNVRLNDFHIRGKALQIMACGSVSDLLGKDPLLDVEAGIDMSLDTLSRYLKKKSGISASGYLTAGVKGQVTLSQLDPYQLAQADLSGKIKTTGLNFMSEKDSLSLYADSLDVWLGAVGNTRDSSITQGERMLALVASVDSTRFSYKNGMLIIGKNLSLKAQNSAAILNAADSSKFYPFGGKLDIGFLSMIGTDTSFVSVAKSSSIFKISPKQGNPKIPVLTLDSSNGGLFLRGPVNRIAVRNLKMDAVAAMNSIERRQKAKAFVDSLSRKYPDIPRDSLFGHLRKMRGARPIPDWLSEKDFMKSDLNLKLSDSMAKYFREWDAEGSLSFSRAHIMSPYFPLRNRLSDVKAGFNNNEIRFDSFNLNSGRSNLSASGRLTGLKRALLGRGFLNLTMDIRSDSLNVNELLGAYTVGSKFVPANTSSASLNIEDEDYMDMIVTDTLAEAEVPAPALLVVPANIMADLSLEAKNVKYSTLDIEKMTTDLTIKERCVQLTNTVANSNIGDIEFEGFYSTRTKQDLKTGFDLALKDITAEKVVEMMPAVDSVMPLLKTFKGMLNCTLSATAELDTTMNIVMPSINGVLRISGDDLTFTESQAFSQIAKTLKFKDRTSGHINHMSVEGLISDNRLEIFPFVLKLDRYTLAMSGIQNLDTSFKYHVSVIDSPIPFRLGIDLSGNFEDFRFRIGKAKYKSADIPVFSSVIDQTRVNLRESIQNIFQHGVDKAVRENEQQKLIEDYKKKIDYKQVVDQQLDSLSAEEKAQIE</sequence>
<organism evidence="2 3">
    <name type="scientific">Candidatus Cryptobacteroides merdavium</name>
    <dbReference type="NCBI Taxonomy" id="2840769"/>
    <lineage>
        <taxon>Bacteria</taxon>
        <taxon>Pseudomonadati</taxon>
        <taxon>Bacteroidota</taxon>
        <taxon>Bacteroidia</taxon>
        <taxon>Bacteroidales</taxon>
        <taxon>Candidatus Cryptobacteroides</taxon>
    </lineage>
</organism>
<dbReference type="InterPro" id="IPR052894">
    <property type="entry name" value="AsmA-related"/>
</dbReference>
<dbReference type="GO" id="GO:0090313">
    <property type="term" value="P:regulation of protein targeting to membrane"/>
    <property type="evidence" value="ECO:0007669"/>
    <property type="project" value="TreeGrafter"/>
</dbReference>
<accession>A0A9D9H7U0</accession>
<protein>
    <recommendedName>
        <fullName evidence="4">AsmA-like C-terminal domain-containing protein</fullName>
    </recommendedName>
</protein>
<gene>
    <name evidence="2" type="ORF">IAC23_01210</name>
</gene>
<dbReference type="EMBL" id="JADIMO010000016">
    <property type="protein sequence ID" value="MBO8444300.1"/>
    <property type="molecule type" value="Genomic_DNA"/>
</dbReference>
<feature type="transmembrane region" description="Helical" evidence="1">
    <location>
        <begin position="12"/>
        <end position="33"/>
    </location>
</feature>
<dbReference type="PANTHER" id="PTHR30441:SF8">
    <property type="entry name" value="DUF748 DOMAIN-CONTAINING PROTEIN"/>
    <property type="match status" value="1"/>
</dbReference>
<keyword evidence="1" id="KW-1133">Transmembrane helix</keyword>
<dbReference type="Proteomes" id="UP000823619">
    <property type="component" value="Unassembled WGS sequence"/>
</dbReference>
<comment type="caution">
    <text evidence="2">The sequence shown here is derived from an EMBL/GenBank/DDBJ whole genome shotgun (WGS) entry which is preliminary data.</text>
</comment>
<name>A0A9D9H7U0_9BACT</name>
<dbReference type="AlphaFoldDB" id="A0A9D9H7U0"/>
<dbReference type="PANTHER" id="PTHR30441">
    <property type="entry name" value="DUF748 DOMAIN-CONTAINING PROTEIN"/>
    <property type="match status" value="1"/>
</dbReference>